<dbReference type="RefSeq" id="WP_271882670.1">
    <property type="nucleotide sequence ID" value="NZ_CP067136.1"/>
</dbReference>
<feature type="domain" description="RCK N-terminal" evidence="2">
    <location>
        <begin position="5"/>
        <end position="121"/>
    </location>
</feature>
<dbReference type="Gene3D" id="3.40.50.720">
    <property type="entry name" value="NAD(P)-binding Rossmann-like Domain"/>
    <property type="match status" value="1"/>
</dbReference>
<dbReference type="InterPro" id="IPR006037">
    <property type="entry name" value="RCK_C"/>
</dbReference>
<dbReference type="PROSITE" id="PS51202">
    <property type="entry name" value="RCK_C"/>
    <property type="match status" value="1"/>
</dbReference>
<keyword evidence="5" id="KW-1185">Reference proteome</keyword>
<evidence type="ECO:0000313" key="5">
    <source>
        <dbReference type="Proteomes" id="UP001219349"/>
    </source>
</evidence>
<evidence type="ECO:0000259" key="3">
    <source>
        <dbReference type="PROSITE" id="PS51202"/>
    </source>
</evidence>
<dbReference type="PANTHER" id="PTHR43833:SF7">
    <property type="entry name" value="KTR SYSTEM POTASSIUM UPTAKE PROTEIN C"/>
    <property type="match status" value="1"/>
</dbReference>
<feature type="domain" description="RCK C-terminal" evidence="3">
    <location>
        <begin position="141"/>
        <end position="217"/>
    </location>
</feature>
<evidence type="ECO:0000313" key="4">
    <source>
        <dbReference type="EMBL" id="WCR08071.1"/>
    </source>
</evidence>
<feature type="signal peptide" evidence="1">
    <location>
        <begin position="1"/>
        <end position="21"/>
    </location>
</feature>
<gene>
    <name evidence="4" type="ORF">JHX87_04410</name>
</gene>
<reference evidence="4 5" key="1">
    <citation type="submission" date="2021-01" db="EMBL/GenBank/DDBJ databases">
        <title>Biogeographic distribution of Paracoccus.</title>
        <authorList>
            <person name="Hollensteiner J."/>
            <person name="Leineberger J."/>
            <person name="Brinkhoff T."/>
            <person name="Daniel R."/>
        </authorList>
    </citation>
    <scope>NUCLEOTIDE SEQUENCE [LARGE SCALE GENOMIC DNA]</scope>
    <source>
        <strain evidence="4 5">KCTC 22803</strain>
    </source>
</reference>
<dbReference type="SUPFAM" id="SSF51735">
    <property type="entry name" value="NAD(P)-binding Rossmann-fold domains"/>
    <property type="match status" value="1"/>
</dbReference>
<dbReference type="PANTHER" id="PTHR43833">
    <property type="entry name" value="POTASSIUM CHANNEL PROTEIN 2-RELATED-RELATED"/>
    <property type="match status" value="1"/>
</dbReference>
<dbReference type="Proteomes" id="UP001219349">
    <property type="component" value="Chromosome"/>
</dbReference>
<sequence>MGRKKRNFVILGLGSFGSVVAGTLAQFGNHVLGIDSDERRVADMAEKLSNVAILDASDDAALREAGVENYNVALVSMGNDLESSILSVMNLKLIGVETIWVKADNRTHHRIMSKMGVDRVLLPDIEMGRHTAQMMNNPAVQDYVSLGNGYNVVNVRVPEELDGRTIADLRLGQGIRALGMMRGTEYIQTDPDKRLKIGDRLLLLGRKPELSQFSETL</sequence>
<dbReference type="Gene3D" id="3.30.70.1450">
    <property type="entry name" value="Regulator of K+ conductance, C-terminal domain"/>
    <property type="match status" value="1"/>
</dbReference>
<dbReference type="Pfam" id="PF02080">
    <property type="entry name" value="TrkA_C"/>
    <property type="match status" value="1"/>
</dbReference>
<dbReference type="Pfam" id="PF02254">
    <property type="entry name" value="TrkA_N"/>
    <property type="match status" value="1"/>
</dbReference>
<evidence type="ECO:0000256" key="1">
    <source>
        <dbReference type="SAM" id="SignalP"/>
    </source>
</evidence>
<dbReference type="EMBL" id="CP067136">
    <property type="protein sequence ID" value="WCR08071.1"/>
    <property type="molecule type" value="Genomic_DNA"/>
</dbReference>
<protein>
    <submittedName>
        <fullName evidence="4">TrkA family potassium uptake protein</fullName>
    </submittedName>
</protein>
<name>A0ABY7SM36_9RHOB</name>
<organism evidence="4 5">
    <name type="scientific">Paracoccus fistulariae</name>
    <dbReference type="NCBI Taxonomy" id="658446"/>
    <lineage>
        <taxon>Bacteria</taxon>
        <taxon>Pseudomonadati</taxon>
        <taxon>Pseudomonadota</taxon>
        <taxon>Alphaproteobacteria</taxon>
        <taxon>Rhodobacterales</taxon>
        <taxon>Paracoccaceae</taxon>
        <taxon>Paracoccus</taxon>
    </lineage>
</organism>
<dbReference type="InterPro" id="IPR003148">
    <property type="entry name" value="RCK_N"/>
</dbReference>
<keyword evidence="1" id="KW-0732">Signal</keyword>
<dbReference type="InterPro" id="IPR036721">
    <property type="entry name" value="RCK_C_sf"/>
</dbReference>
<evidence type="ECO:0000259" key="2">
    <source>
        <dbReference type="PROSITE" id="PS51201"/>
    </source>
</evidence>
<dbReference type="SUPFAM" id="SSF116726">
    <property type="entry name" value="TrkA C-terminal domain-like"/>
    <property type="match status" value="1"/>
</dbReference>
<feature type="chain" id="PRO_5046605108" evidence="1">
    <location>
        <begin position="22"/>
        <end position="217"/>
    </location>
</feature>
<dbReference type="InterPro" id="IPR036291">
    <property type="entry name" value="NAD(P)-bd_dom_sf"/>
</dbReference>
<dbReference type="InterPro" id="IPR050721">
    <property type="entry name" value="Trk_Ktr_HKT_K-transport"/>
</dbReference>
<accession>A0ABY7SM36</accession>
<dbReference type="PROSITE" id="PS51201">
    <property type="entry name" value="RCK_N"/>
    <property type="match status" value="1"/>
</dbReference>
<proteinExistence type="predicted"/>